<gene>
    <name evidence="1" type="ORF">DGMP_32140</name>
</gene>
<reference evidence="1" key="1">
    <citation type="submission" date="2020-09" db="EMBL/GenBank/DDBJ databases">
        <title>Desulfogranum mesoprofundum gen. nov., sp. nov., a novel mesophilic, sulfate-reducing chemolithoautotroph isolated from a deep-sea hydrothermal vent chimney in the Suiyo Seamount.</title>
        <authorList>
            <person name="Hashimoto Y."/>
            <person name="Nakagawa S."/>
        </authorList>
    </citation>
    <scope>NUCLEOTIDE SEQUENCE</scope>
    <source>
        <strain evidence="1">KT2</strain>
    </source>
</reference>
<name>A0A8D5FKZ8_9BACT</name>
<dbReference type="AlphaFoldDB" id="A0A8D5FKZ8"/>
<organism evidence="1 2">
    <name type="scientific">Desulfomarina profundi</name>
    <dbReference type="NCBI Taxonomy" id="2772557"/>
    <lineage>
        <taxon>Bacteria</taxon>
        <taxon>Pseudomonadati</taxon>
        <taxon>Thermodesulfobacteriota</taxon>
        <taxon>Desulfobulbia</taxon>
        <taxon>Desulfobulbales</taxon>
        <taxon>Desulfobulbaceae</taxon>
        <taxon>Desulfomarina</taxon>
    </lineage>
</organism>
<dbReference type="RefSeq" id="WP_228854870.1">
    <property type="nucleotide sequence ID" value="NZ_AP024086.1"/>
</dbReference>
<dbReference type="Proteomes" id="UP000826725">
    <property type="component" value="Chromosome"/>
</dbReference>
<proteinExistence type="predicted"/>
<sequence length="116" mass="13592">MSYSYLNNRLSSSATNKTDKIHIHRLQFHASYRFSEKLNLNSHFYWNSEVSLGNTRTPEYIRMDLGFRYQLSETIKLSLTGQNLLDDTHREIDDTVFPFSNTGIPRTVLLNFTINL</sequence>
<dbReference type="KEGG" id="dbk:DGMP_32140"/>
<dbReference type="EMBL" id="AP024086">
    <property type="protein sequence ID" value="BCL62521.1"/>
    <property type="molecule type" value="Genomic_DNA"/>
</dbReference>
<evidence type="ECO:0000313" key="2">
    <source>
        <dbReference type="Proteomes" id="UP000826725"/>
    </source>
</evidence>
<evidence type="ECO:0000313" key="1">
    <source>
        <dbReference type="EMBL" id="BCL62521.1"/>
    </source>
</evidence>
<accession>A0A8D5FKZ8</accession>
<protein>
    <submittedName>
        <fullName evidence="1">Uncharacterized protein</fullName>
    </submittedName>
</protein>
<keyword evidence="2" id="KW-1185">Reference proteome</keyword>